<dbReference type="EMBL" id="KV417489">
    <property type="protein sequence ID" value="KZP31595.1"/>
    <property type="molecule type" value="Genomic_DNA"/>
</dbReference>
<organism evidence="1">
    <name type="scientific">Athelia psychrophila</name>
    <dbReference type="NCBI Taxonomy" id="1759441"/>
    <lineage>
        <taxon>Eukaryota</taxon>
        <taxon>Fungi</taxon>
        <taxon>Dikarya</taxon>
        <taxon>Basidiomycota</taxon>
        <taxon>Agaricomycotina</taxon>
        <taxon>Agaricomycetes</taxon>
        <taxon>Agaricomycetidae</taxon>
        <taxon>Atheliales</taxon>
        <taxon>Atheliaceae</taxon>
        <taxon>Athelia</taxon>
    </lineage>
</organism>
<protein>
    <submittedName>
        <fullName evidence="1">Uncharacterized protein</fullName>
    </submittedName>
</protein>
<gene>
    <name evidence="1" type="ORF">FIBSPDRAFT_849562</name>
</gene>
<reference evidence="1" key="1">
    <citation type="journal article" date="2016" name="Mol. Biol. Evol.">
        <title>Comparative Genomics of Early-Diverging Mushroom-Forming Fungi Provides Insights into the Origins of Lignocellulose Decay Capabilities.</title>
        <authorList>
            <person name="Nagy L.G."/>
            <person name="Riley R."/>
            <person name="Tritt A."/>
            <person name="Adam C."/>
            <person name="Daum C."/>
            <person name="Floudas D."/>
            <person name="Sun H."/>
            <person name="Yadav J.S."/>
            <person name="Pangilinan J."/>
            <person name="Larsson K.H."/>
            <person name="Matsuura K."/>
            <person name="Barry K."/>
            <person name="Labutti K."/>
            <person name="Kuo R."/>
            <person name="Ohm R.A."/>
            <person name="Bhattacharya S.S."/>
            <person name="Shirouzu T."/>
            <person name="Yoshinaga Y."/>
            <person name="Martin F.M."/>
            <person name="Grigoriev I.V."/>
            <person name="Hibbett D.S."/>
        </authorList>
    </citation>
    <scope>NUCLEOTIDE SEQUENCE [LARGE SCALE GENOMIC DNA]</scope>
    <source>
        <strain evidence="1">CBS 109695</strain>
    </source>
</reference>
<proteinExistence type="predicted"/>
<accession>A0A166UDT5</accession>
<sequence>MAAMLAGGLAWVLRGWVRVGRWTGRVIHQYYSRSLTGSRPNTTRHGTSILIPPFHNTADGADGTVGLFDETREEPAGF</sequence>
<evidence type="ECO:0000313" key="1">
    <source>
        <dbReference type="EMBL" id="KZP31595.1"/>
    </source>
</evidence>
<name>A0A166UDT5_9AGAM</name>
<dbReference type="AlphaFoldDB" id="A0A166UDT5"/>